<proteinExistence type="predicted"/>
<dbReference type="GO" id="GO:0003677">
    <property type="term" value="F:DNA binding"/>
    <property type="evidence" value="ECO:0007669"/>
    <property type="project" value="UniProtKB-KW"/>
</dbReference>
<dbReference type="PANTHER" id="PTHR30204">
    <property type="entry name" value="REDOX-CYCLING DRUG-SENSING TRANSCRIPTIONAL ACTIVATOR SOXR"/>
    <property type="match status" value="1"/>
</dbReference>
<keyword evidence="1 3" id="KW-0238">DNA-binding</keyword>
<name>A0A1X7KRE3_9MICO</name>
<evidence type="ECO:0000313" key="4">
    <source>
        <dbReference type="Proteomes" id="UP000193244"/>
    </source>
</evidence>
<keyword evidence="4" id="KW-1185">Reference proteome</keyword>
<accession>A0A1X7KRE3</accession>
<evidence type="ECO:0000259" key="2">
    <source>
        <dbReference type="PROSITE" id="PS50937"/>
    </source>
</evidence>
<protein>
    <submittedName>
        <fullName evidence="3">DNA-binding transcriptional regulator, MerR family</fullName>
    </submittedName>
</protein>
<dbReference type="Gene3D" id="3.20.80.10">
    <property type="entry name" value="Regulatory factor, effector binding domain"/>
    <property type="match status" value="1"/>
</dbReference>
<dbReference type="InterPro" id="IPR000551">
    <property type="entry name" value="MerR-type_HTH_dom"/>
</dbReference>
<organism evidence="3 4">
    <name type="scientific">Agreia pratensis</name>
    <dbReference type="NCBI Taxonomy" id="150121"/>
    <lineage>
        <taxon>Bacteria</taxon>
        <taxon>Bacillati</taxon>
        <taxon>Actinomycetota</taxon>
        <taxon>Actinomycetes</taxon>
        <taxon>Micrococcales</taxon>
        <taxon>Microbacteriaceae</taxon>
        <taxon>Agreia</taxon>
    </lineage>
</organism>
<dbReference type="PROSITE" id="PS00552">
    <property type="entry name" value="HTH_MERR_1"/>
    <property type="match status" value="1"/>
</dbReference>
<evidence type="ECO:0000313" key="3">
    <source>
        <dbReference type="EMBL" id="SMG44124.1"/>
    </source>
</evidence>
<dbReference type="EMBL" id="FXAY01000005">
    <property type="protein sequence ID" value="SMG44124.1"/>
    <property type="molecule type" value="Genomic_DNA"/>
</dbReference>
<reference evidence="4" key="1">
    <citation type="submission" date="2017-04" db="EMBL/GenBank/DDBJ databases">
        <authorList>
            <person name="Varghese N."/>
            <person name="Submissions S."/>
        </authorList>
    </citation>
    <scope>NUCLEOTIDE SEQUENCE [LARGE SCALE GENOMIC DNA]</scope>
    <source>
        <strain evidence="4">VKM Ac-2510</strain>
    </source>
</reference>
<dbReference type="PROSITE" id="PS50937">
    <property type="entry name" value="HTH_MERR_2"/>
    <property type="match status" value="1"/>
</dbReference>
<dbReference type="InterPro" id="IPR011256">
    <property type="entry name" value="Reg_factor_effector_dom_sf"/>
</dbReference>
<dbReference type="Gene3D" id="1.10.1660.10">
    <property type="match status" value="1"/>
</dbReference>
<dbReference type="Proteomes" id="UP000193244">
    <property type="component" value="Unassembled WGS sequence"/>
</dbReference>
<dbReference type="Pfam" id="PF13411">
    <property type="entry name" value="MerR_1"/>
    <property type="match status" value="1"/>
</dbReference>
<dbReference type="AlphaFoldDB" id="A0A1X7KRE3"/>
<feature type="domain" description="HTH merR-type" evidence="2">
    <location>
        <begin position="1"/>
        <end position="70"/>
    </location>
</feature>
<gene>
    <name evidence="3" type="ORF">SAMN06296010_2840</name>
</gene>
<dbReference type="SUPFAM" id="SSF46955">
    <property type="entry name" value="Putative DNA-binding domain"/>
    <property type="match status" value="1"/>
</dbReference>
<dbReference type="PANTHER" id="PTHR30204:SF97">
    <property type="entry name" value="MERR FAMILY REGULATORY PROTEIN"/>
    <property type="match status" value="1"/>
</dbReference>
<dbReference type="GO" id="GO:0003700">
    <property type="term" value="F:DNA-binding transcription factor activity"/>
    <property type="evidence" value="ECO:0007669"/>
    <property type="project" value="InterPro"/>
</dbReference>
<dbReference type="InterPro" id="IPR009061">
    <property type="entry name" value="DNA-bd_dom_put_sf"/>
</dbReference>
<dbReference type="InterPro" id="IPR047057">
    <property type="entry name" value="MerR_fam"/>
</dbReference>
<dbReference type="STRING" id="150121.SAMN06296010_2840"/>
<dbReference type="SMART" id="SM00422">
    <property type="entry name" value="HTH_MERR"/>
    <property type="match status" value="1"/>
</dbReference>
<evidence type="ECO:0000256" key="1">
    <source>
        <dbReference type="ARBA" id="ARBA00023125"/>
    </source>
</evidence>
<sequence>MKIGEFSGITGLSVKALRHYDDRGVLPPSDVDALSGYREYDEGQVRSGVVVRALREAGVPLAAVTQALASDAALDALDTHRRQTLADRAAEDRAFDSAKTELRALRVPIMVSERQMPAQPYIARVLEIGMDDDVDQSNDDANAAFAEMFEILQSAGVAPSGGPWTALRSRDQDAVELALCWPTATELDAQTVGPRASVGVLPERTELTALWRPTGGETLAEGATHPAIVALFDGLAERDVTFTGREVRQVSLGETEADHAVEVSISI</sequence>